<dbReference type="Gene3D" id="2.120.10.30">
    <property type="entry name" value="TolB, C-terminal domain"/>
    <property type="match status" value="1"/>
</dbReference>
<dbReference type="SUPFAM" id="SSF63829">
    <property type="entry name" value="Calcium-dependent phosphotriesterase"/>
    <property type="match status" value="1"/>
</dbReference>
<proteinExistence type="predicted"/>
<gene>
    <name evidence="1" type="ORF">MNBD_NITROSPINAE02-1110</name>
</gene>
<protein>
    <recommendedName>
        <fullName evidence="2">SMP-30/Gluconolactonase/LRE-like region domain-containing protein</fullName>
    </recommendedName>
</protein>
<reference evidence="1" key="1">
    <citation type="submission" date="2018-06" db="EMBL/GenBank/DDBJ databases">
        <authorList>
            <person name="Zhirakovskaya E."/>
        </authorList>
    </citation>
    <scope>NUCLEOTIDE SEQUENCE</scope>
</reference>
<accession>A0A3B1CP03</accession>
<dbReference type="AlphaFoldDB" id="A0A3B1CP03"/>
<sequence length="296" mass="31946">MKGLTCIAISLILMFVSPALAKQKALIVEGFDSPESITFDGEYYYVSNMGKNLAPTAKDNDGFISKLSRDGKVVDRHFLPRKGFLNSPKGLAIAGDILLAADVDRLAGFDLKTGEKTIDIDFSSAGTKYLNAIAVKDENTVFVSASDAGKIFKVNICCTYHFEALITQINGPNGLWWDEDNSVLYVVGWGSGKPDGRVGAVTVGSAGAWYKTIGDYRGFLDGAVLENSARLLFSDWIAFEKKGEVKAMNLGSGEVTTIPTPELIGGPADFYLNRFDATLAIPMMMEGKVMFVPYGG</sequence>
<dbReference type="InterPro" id="IPR011042">
    <property type="entry name" value="6-blade_b-propeller_TolB-like"/>
</dbReference>
<evidence type="ECO:0008006" key="2">
    <source>
        <dbReference type="Google" id="ProtNLM"/>
    </source>
</evidence>
<evidence type="ECO:0000313" key="1">
    <source>
        <dbReference type="EMBL" id="VAX24420.1"/>
    </source>
</evidence>
<name>A0A3B1CP03_9ZZZZ</name>
<organism evidence="1">
    <name type="scientific">hydrothermal vent metagenome</name>
    <dbReference type="NCBI Taxonomy" id="652676"/>
    <lineage>
        <taxon>unclassified sequences</taxon>
        <taxon>metagenomes</taxon>
        <taxon>ecological metagenomes</taxon>
    </lineage>
</organism>
<dbReference type="EMBL" id="UOGE01000094">
    <property type="protein sequence ID" value="VAX24420.1"/>
    <property type="molecule type" value="Genomic_DNA"/>
</dbReference>